<dbReference type="Gene3D" id="1.20.58.760">
    <property type="entry name" value="Peptidase M41"/>
    <property type="match status" value="1"/>
</dbReference>
<evidence type="ECO:0000259" key="1">
    <source>
        <dbReference type="Pfam" id="PF01434"/>
    </source>
</evidence>
<dbReference type="Pfam" id="PF01434">
    <property type="entry name" value="Peptidase_M41"/>
    <property type="match status" value="1"/>
</dbReference>
<dbReference type="Proteomes" id="UP000887572">
    <property type="component" value="Unplaced"/>
</dbReference>
<dbReference type="SUPFAM" id="SSF140990">
    <property type="entry name" value="FtsH protease domain-like"/>
    <property type="match status" value="1"/>
</dbReference>
<dbReference type="AlphaFoldDB" id="A0A914HDL3"/>
<dbReference type="GO" id="GO:0004222">
    <property type="term" value="F:metalloendopeptidase activity"/>
    <property type="evidence" value="ECO:0007669"/>
    <property type="project" value="InterPro"/>
</dbReference>
<organism evidence="2 3">
    <name type="scientific">Globodera rostochiensis</name>
    <name type="common">Golden nematode worm</name>
    <name type="synonym">Heterodera rostochiensis</name>
    <dbReference type="NCBI Taxonomy" id="31243"/>
    <lineage>
        <taxon>Eukaryota</taxon>
        <taxon>Metazoa</taxon>
        <taxon>Ecdysozoa</taxon>
        <taxon>Nematoda</taxon>
        <taxon>Chromadorea</taxon>
        <taxon>Rhabditida</taxon>
        <taxon>Tylenchina</taxon>
        <taxon>Tylenchomorpha</taxon>
        <taxon>Tylenchoidea</taxon>
        <taxon>Heteroderidae</taxon>
        <taxon>Heteroderinae</taxon>
        <taxon>Globodera</taxon>
    </lineage>
</organism>
<dbReference type="InterPro" id="IPR000642">
    <property type="entry name" value="Peptidase_M41"/>
</dbReference>
<evidence type="ECO:0000313" key="2">
    <source>
        <dbReference type="Proteomes" id="UP000887572"/>
    </source>
</evidence>
<feature type="domain" description="Peptidase M41" evidence="1">
    <location>
        <begin position="34"/>
        <end position="103"/>
    </location>
</feature>
<keyword evidence="2" id="KW-1185">Reference proteome</keyword>
<dbReference type="GO" id="GO:0005524">
    <property type="term" value="F:ATP binding"/>
    <property type="evidence" value="ECO:0007669"/>
    <property type="project" value="InterPro"/>
</dbReference>
<sequence>MSLRQRLAQRLRQREEADFRRLEALARAGNEGYNKARVAHHEMGHSALLWFQREAGVFESTTVVPNGDDEGLTVSWTHTQMTRAEMKALLCVQMAGRVADWAVIASRTELKHEVDETKRWID</sequence>
<accession>A0A914HDL3</accession>
<name>A0A914HDL3_GLORO</name>
<dbReference type="WBParaSite" id="Gr19_v10_g16151.t1">
    <property type="protein sequence ID" value="Gr19_v10_g16151.t1"/>
    <property type="gene ID" value="Gr19_v10_g16151"/>
</dbReference>
<protein>
    <submittedName>
        <fullName evidence="3">Peptidase M41 domain-containing protein</fullName>
    </submittedName>
</protein>
<dbReference type="GO" id="GO:0004176">
    <property type="term" value="F:ATP-dependent peptidase activity"/>
    <property type="evidence" value="ECO:0007669"/>
    <property type="project" value="InterPro"/>
</dbReference>
<reference evidence="3" key="1">
    <citation type="submission" date="2022-11" db="UniProtKB">
        <authorList>
            <consortium name="WormBaseParasite"/>
        </authorList>
    </citation>
    <scope>IDENTIFICATION</scope>
</reference>
<dbReference type="InterPro" id="IPR037219">
    <property type="entry name" value="Peptidase_M41-like"/>
</dbReference>
<proteinExistence type="predicted"/>
<dbReference type="GO" id="GO:0006508">
    <property type="term" value="P:proteolysis"/>
    <property type="evidence" value="ECO:0007669"/>
    <property type="project" value="InterPro"/>
</dbReference>
<evidence type="ECO:0000313" key="3">
    <source>
        <dbReference type="WBParaSite" id="Gr19_v10_g16151.t1"/>
    </source>
</evidence>